<dbReference type="EMBL" id="JAWDGP010002436">
    <property type="protein sequence ID" value="KAK3783180.1"/>
    <property type="molecule type" value="Genomic_DNA"/>
</dbReference>
<reference evidence="1" key="1">
    <citation type="journal article" date="2023" name="G3 (Bethesda)">
        <title>A reference genome for the long-term kleptoplast-retaining sea slug Elysia crispata morphotype clarki.</title>
        <authorList>
            <person name="Eastman K.E."/>
            <person name="Pendleton A.L."/>
            <person name="Shaikh M.A."/>
            <person name="Suttiyut T."/>
            <person name="Ogas R."/>
            <person name="Tomko P."/>
            <person name="Gavelis G."/>
            <person name="Widhalm J.R."/>
            <person name="Wisecaver J.H."/>
        </authorList>
    </citation>
    <scope>NUCLEOTIDE SEQUENCE</scope>
    <source>
        <strain evidence="1">ECLA1</strain>
    </source>
</reference>
<comment type="caution">
    <text evidence="1">The sequence shown here is derived from an EMBL/GenBank/DDBJ whole genome shotgun (WGS) entry which is preliminary data.</text>
</comment>
<organism evidence="1 2">
    <name type="scientific">Elysia crispata</name>
    <name type="common">lettuce slug</name>
    <dbReference type="NCBI Taxonomy" id="231223"/>
    <lineage>
        <taxon>Eukaryota</taxon>
        <taxon>Metazoa</taxon>
        <taxon>Spiralia</taxon>
        <taxon>Lophotrochozoa</taxon>
        <taxon>Mollusca</taxon>
        <taxon>Gastropoda</taxon>
        <taxon>Heterobranchia</taxon>
        <taxon>Euthyneura</taxon>
        <taxon>Panpulmonata</taxon>
        <taxon>Sacoglossa</taxon>
        <taxon>Placobranchoidea</taxon>
        <taxon>Plakobranchidae</taxon>
        <taxon>Elysia</taxon>
    </lineage>
</organism>
<proteinExistence type="predicted"/>
<evidence type="ECO:0000313" key="1">
    <source>
        <dbReference type="EMBL" id="KAK3783180.1"/>
    </source>
</evidence>
<protein>
    <submittedName>
        <fullName evidence="1">Uncharacterized protein</fullName>
    </submittedName>
</protein>
<gene>
    <name evidence="1" type="ORF">RRG08_046974</name>
</gene>
<keyword evidence="2" id="KW-1185">Reference proteome</keyword>
<accession>A0AAE1DUU9</accession>
<dbReference type="AlphaFoldDB" id="A0AAE1DUU9"/>
<dbReference type="Proteomes" id="UP001283361">
    <property type="component" value="Unassembled WGS sequence"/>
</dbReference>
<evidence type="ECO:0000313" key="2">
    <source>
        <dbReference type="Proteomes" id="UP001283361"/>
    </source>
</evidence>
<sequence>MATAPGSPDLYFLCESSLSTAVMRRASSLLTQPAQRLHLLTTDSLRRSEPPQTLCLPSLTVSLFGTFLTRNCEGVTDSEPPRDWLQPQHEVNDCTIKDGCETPTKSEKEHKRNENIDNRVRMNDITDGSKQFQNVNGTDHTVCTDPGLQGHMLMWTTPHQFTYIWQVSDFCEIRANRELKVLSSCPLGNDQAPGHYDIRRQIRTYIFRIVNLKIYRSIDVVF</sequence>
<name>A0AAE1DUU9_9GAST</name>